<dbReference type="Gene3D" id="1.10.10.60">
    <property type="entry name" value="Homeodomain-like"/>
    <property type="match status" value="1"/>
</dbReference>
<feature type="domain" description="HTH araC/xylS-type" evidence="4">
    <location>
        <begin position="222"/>
        <end position="319"/>
    </location>
</feature>
<evidence type="ECO:0000256" key="1">
    <source>
        <dbReference type="ARBA" id="ARBA00023015"/>
    </source>
</evidence>
<accession>A0A6S5JJJ5</accession>
<keyword evidence="2" id="KW-0238">DNA-binding</keyword>
<dbReference type="GO" id="GO:0003700">
    <property type="term" value="F:DNA-binding transcription factor activity"/>
    <property type="evidence" value="ECO:0007669"/>
    <property type="project" value="InterPro"/>
</dbReference>
<protein>
    <submittedName>
        <fullName evidence="5">AraC family transcriptional regulator</fullName>
    </submittedName>
</protein>
<sequence length="325" mass="36369">MGSQDALASCHSASDCPALRGCSPTPRCLQRLSKLHSMRLWCCFTLTGHQVSAMSNAKANKDWVRLAQQPGKIERIEAYFSGHGYEPHRHDTYAIGRTLSGVQSFHYRGSKQHSLPGGTMVLHPDEIHDGEAGTNDGFQYRMLYIDPALIQKILGGKPLPFIPGGISSDPRLFAATEPLLKAPEESFDTLEEDDALYDLAHTLAVVGGQRFRRNCVDYHSAERAREYIHTEFIQNITLDTLSAVSGRDRWSLSRDFRALYGTSPYRYVTMRRLEYCRRLIQAGLSLAEAAVASGFSDQSHMTRQFIKTLGMSPGRWQKFIKGNPA</sequence>
<dbReference type="InterPro" id="IPR037923">
    <property type="entry name" value="HTH-like"/>
</dbReference>
<evidence type="ECO:0000313" key="6">
    <source>
        <dbReference type="Proteomes" id="UP000515488"/>
    </source>
</evidence>
<evidence type="ECO:0000256" key="2">
    <source>
        <dbReference type="ARBA" id="ARBA00023125"/>
    </source>
</evidence>
<evidence type="ECO:0000313" key="5">
    <source>
        <dbReference type="EMBL" id="BBS31133.1"/>
    </source>
</evidence>
<keyword evidence="1" id="KW-0805">Transcription regulation</keyword>
<dbReference type="PROSITE" id="PS01124">
    <property type="entry name" value="HTH_ARAC_FAMILY_2"/>
    <property type="match status" value="1"/>
</dbReference>
<dbReference type="InterPro" id="IPR009057">
    <property type="entry name" value="Homeodomain-like_sf"/>
</dbReference>
<dbReference type="GO" id="GO:0043565">
    <property type="term" value="F:sequence-specific DNA binding"/>
    <property type="evidence" value="ECO:0007669"/>
    <property type="project" value="InterPro"/>
</dbReference>
<dbReference type="AlphaFoldDB" id="A0A6S5JJJ5"/>
<reference evidence="5 6" key="1">
    <citation type="submission" date="2019-12" db="EMBL/GenBank/DDBJ databases">
        <title>complete genome sequences of Enterobacter cloacae str. WP5-S18-CRE-02 isolated from wastewater treatment plant effluent.</title>
        <authorList>
            <person name="Sekizuka T."/>
            <person name="Itokawa K."/>
            <person name="Yatsu K."/>
            <person name="Inamine Y."/>
            <person name="Kuroda M."/>
        </authorList>
    </citation>
    <scope>NUCLEOTIDE SEQUENCE [LARGE SCALE GENOMIC DNA]</scope>
    <source>
        <strain evidence="5 6">WP5-S18-CRE-02</strain>
    </source>
</reference>
<keyword evidence="3" id="KW-0804">Transcription</keyword>
<dbReference type="SUPFAM" id="SSF46689">
    <property type="entry name" value="Homeodomain-like"/>
    <property type="match status" value="2"/>
</dbReference>
<evidence type="ECO:0000256" key="3">
    <source>
        <dbReference type="ARBA" id="ARBA00023163"/>
    </source>
</evidence>
<dbReference type="Pfam" id="PF02311">
    <property type="entry name" value="AraC_binding"/>
    <property type="match status" value="1"/>
</dbReference>
<dbReference type="PANTHER" id="PTHR46796:SF2">
    <property type="entry name" value="TRANSCRIPTIONAL REGULATORY PROTEIN"/>
    <property type="match status" value="1"/>
</dbReference>
<dbReference type="Pfam" id="PF12833">
    <property type="entry name" value="HTH_18"/>
    <property type="match status" value="1"/>
</dbReference>
<dbReference type="SUPFAM" id="SSF51215">
    <property type="entry name" value="Regulatory protein AraC"/>
    <property type="match status" value="1"/>
</dbReference>
<dbReference type="InterPro" id="IPR018060">
    <property type="entry name" value="HTH_AraC"/>
</dbReference>
<dbReference type="InterPro" id="IPR003313">
    <property type="entry name" value="AraC-bd"/>
</dbReference>
<organism evidence="5 6">
    <name type="scientific">Enterobacter cloacae</name>
    <dbReference type="NCBI Taxonomy" id="550"/>
    <lineage>
        <taxon>Bacteria</taxon>
        <taxon>Pseudomonadati</taxon>
        <taxon>Pseudomonadota</taxon>
        <taxon>Gammaproteobacteria</taxon>
        <taxon>Enterobacterales</taxon>
        <taxon>Enterobacteriaceae</taxon>
        <taxon>Enterobacter</taxon>
        <taxon>Enterobacter cloacae complex</taxon>
    </lineage>
</organism>
<dbReference type="EMBL" id="AP022126">
    <property type="protein sequence ID" value="BBS31133.1"/>
    <property type="molecule type" value="Genomic_DNA"/>
</dbReference>
<proteinExistence type="predicted"/>
<name>A0A6S5JJJ5_ENTCL</name>
<dbReference type="Proteomes" id="UP000515488">
    <property type="component" value="Chromosome"/>
</dbReference>
<gene>
    <name evidence="5" type="ORF">WP5S18C02_13390</name>
</gene>
<dbReference type="InterPro" id="IPR050204">
    <property type="entry name" value="AraC_XylS_family_regulators"/>
</dbReference>
<dbReference type="SMART" id="SM00342">
    <property type="entry name" value="HTH_ARAC"/>
    <property type="match status" value="1"/>
</dbReference>
<dbReference type="PANTHER" id="PTHR46796">
    <property type="entry name" value="HTH-TYPE TRANSCRIPTIONAL ACTIVATOR RHAS-RELATED"/>
    <property type="match status" value="1"/>
</dbReference>
<evidence type="ECO:0000259" key="4">
    <source>
        <dbReference type="PROSITE" id="PS01124"/>
    </source>
</evidence>